<dbReference type="AlphaFoldDB" id="A0A3B0Y3Y5"/>
<dbReference type="GO" id="GO:0009099">
    <property type="term" value="P:L-valine biosynthetic process"/>
    <property type="evidence" value="ECO:0007669"/>
    <property type="project" value="TreeGrafter"/>
</dbReference>
<organism evidence="3">
    <name type="scientific">hydrothermal vent metagenome</name>
    <dbReference type="NCBI Taxonomy" id="652676"/>
    <lineage>
        <taxon>unclassified sequences</taxon>
        <taxon>metagenomes</taxon>
        <taxon>ecological metagenomes</taxon>
    </lineage>
</organism>
<evidence type="ECO:0000259" key="2">
    <source>
        <dbReference type="Pfam" id="PF02776"/>
    </source>
</evidence>
<dbReference type="Gene3D" id="3.40.50.970">
    <property type="match status" value="1"/>
</dbReference>
<protein>
    <submittedName>
        <fullName evidence="3">Acetolactate synthase large subunit</fullName>
        <ecNumber evidence="3">2.2.1.6</ecNumber>
    </submittedName>
</protein>
<dbReference type="InterPro" id="IPR029061">
    <property type="entry name" value="THDP-binding"/>
</dbReference>
<dbReference type="GO" id="GO:0050660">
    <property type="term" value="F:flavin adenine dinucleotide binding"/>
    <property type="evidence" value="ECO:0007669"/>
    <property type="project" value="TreeGrafter"/>
</dbReference>
<dbReference type="EC" id="2.2.1.6" evidence="3"/>
<comment type="similarity">
    <text evidence="1">Belongs to the TPP enzyme family.</text>
</comment>
<dbReference type="SUPFAM" id="SSF52518">
    <property type="entry name" value="Thiamin diphosphate-binding fold (THDP-binding)"/>
    <property type="match status" value="1"/>
</dbReference>
<reference evidence="3" key="1">
    <citation type="submission" date="2018-06" db="EMBL/GenBank/DDBJ databases">
        <authorList>
            <person name="Zhirakovskaya E."/>
        </authorList>
    </citation>
    <scope>NUCLEOTIDE SEQUENCE</scope>
</reference>
<sequence length="94" mass="10905">MKASDLFVKCLELEGIEYIFGMPGEENADFMMSLEKFEKIQFILCRHEQGAAFMAEIYKLNETPIVTIPIYINRPASYCGVSVSYNYLNRHRLL</sequence>
<name>A0A3B0Y3Y5_9ZZZZ</name>
<accession>A0A3B0Y3Y5</accession>
<evidence type="ECO:0000313" key="3">
    <source>
        <dbReference type="EMBL" id="VAW70082.1"/>
    </source>
</evidence>
<dbReference type="InterPro" id="IPR012001">
    <property type="entry name" value="Thiamin_PyroP_enz_TPP-bd_dom"/>
</dbReference>
<dbReference type="PANTHER" id="PTHR18968:SF129">
    <property type="entry name" value="ACETOLACTATE SYNTHASE"/>
    <property type="match status" value="1"/>
</dbReference>
<dbReference type="GO" id="GO:0009097">
    <property type="term" value="P:isoleucine biosynthetic process"/>
    <property type="evidence" value="ECO:0007669"/>
    <property type="project" value="TreeGrafter"/>
</dbReference>
<evidence type="ECO:0000256" key="1">
    <source>
        <dbReference type="ARBA" id="ARBA00007812"/>
    </source>
</evidence>
<dbReference type="EMBL" id="UOFJ01000491">
    <property type="protein sequence ID" value="VAW70082.1"/>
    <property type="molecule type" value="Genomic_DNA"/>
</dbReference>
<dbReference type="GO" id="GO:0003984">
    <property type="term" value="F:acetolactate synthase activity"/>
    <property type="evidence" value="ECO:0007669"/>
    <property type="project" value="UniProtKB-EC"/>
</dbReference>
<dbReference type="GO" id="GO:0005948">
    <property type="term" value="C:acetolactate synthase complex"/>
    <property type="evidence" value="ECO:0007669"/>
    <property type="project" value="TreeGrafter"/>
</dbReference>
<dbReference type="PANTHER" id="PTHR18968">
    <property type="entry name" value="THIAMINE PYROPHOSPHATE ENZYMES"/>
    <property type="match status" value="1"/>
</dbReference>
<proteinExistence type="inferred from homology"/>
<keyword evidence="3" id="KW-0808">Transferase</keyword>
<gene>
    <name evidence="3" type="ORF">MNBD_GAMMA10-1531</name>
</gene>
<dbReference type="Pfam" id="PF02776">
    <property type="entry name" value="TPP_enzyme_N"/>
    <property type="match status" value="1"/>
</dbReference>
<dbReference type="InterPro" id="IPR045229">
    <property type="entry name" value="TPP_enz"/>
</dbReference>
<dbReference type="CDD" id="cd07035">
    <property type="entry name" value="TPP_PYR_POX_like"/>
    <property type="match status" value="1"/>
</dbReference>
<dbReference type="GO" id="GO:0030976">
    <property type="term" value="F:thiamine pyrophosphate binding"/>
    <property type="evidence" value="ECO:0007669"/>
    <property type="project" value="InterPro"/>
</dbReference>
<feature type="domain" description="Thiamine pyrophosphate enzyme N-terminal TPP-binding" evidence="2">
    <location>
        <begin position="1"/>
        <end position="59"/>
    </location>
</feature>